<dbReference type="AlphaFoldDB" id="A0A9W4HPL8"/>
<dbReference type="InterPro" id="IPR012341">
    <property type="entry name" value="6hp_glycosidase-like_sf"/>
</dbReference>
<dbReference type="GO" id="GO:0005975">
    <property type="term" value="P:carbohydrate metabolic process"/>
    <property type="evidence" value="ECO:0007669"/>
    <property type="project" value="InterPro"/>
</dbReference>
<sequence length="829" mass="92866">MPAPNPSIFHDKSWSTPWQSSEFDSEFPPNETIGQRILRQRARPDWASVPPFLSFQSEKPGGWPWGWAIFRTSYTHTSDKDWTKAIEKLDQSCLNGLTTFELSWARSGYNTIGMIRDGYRNVIFEDPALEGASVATIRTKHLEWIKGHGLSCCSGTPRLDYCLLLDDRCVRSILASAEPVQPVLMQPGSLSIPYPPGAMVGYVNAVDSCFDPEDSDDDTGEFYQGMVRVHLDCLFKFALYCEDLMTGEHEWGDWGMDSPHTQEVYTDGYFTTTEIKEMFLSSPDGQVKRTASVTEAEGPSGKTIIDFGQNLVGKLCIHHLKKQSGTKLTFIHAEVMEHGELGVRPLREAKCTDEIITSNQDLREWSPRYTFHGFRYVQVEGWTPADDICPLSKESISASVMHTDMERTGYFSCSHPMVNKLHENAVWSMRGNFLSIPTDCPQRDERLGWTGDIQVFYWLQDVALEQRSNAHSIPPLVVPNAIEDLWSSIPHAVWDDVTVLTPWALFQSFGDVEILRRQYESMVSWVDKGIPRGSDGLWDIECWQLGDWLDPTAPPSQPGNSRTNTTLVADAYLVKVTMVVAEISDLLHETSNATCYRAEYLRLQSVLALVFSLLNSEEQYITAGKRLAYLVRLAGFRVSTGFVGTPIITEALTRAGYPQLAYRMLQEKGCPSWICPITMGATSIWELWDSMKPDGSINGGEMTSFNHYALGSIVNWLHTTVAGISPLSPGWSQIKVQPVPGGIITFAKATYEAPGGRVECAWEVRNNQEFVLDLVVPPNSRALVVLPVDEEEFWVGSGRHSFNRPYSPAPWPPAPIRNFLGQPSADSIA</sequence>
<comment type="caution">
    <text evidence="8">The sequence shown here is derived from an EMBL/GenBank/DDBJ whole genome shotgun (WGS) entry which is preliminary data.</text>
</comment>
<dbReference type="EMBL" id="CAJVOS010000020">
    <property type="protein sequence ID" value="CAG8079471.1"/>
    <property type="molecule type" value="Genomic_DNA"/>
</dbReference>
<evidence type="ECO:0000259" key="7">
    <source>
        <dbReference type="Pfam" id="PF17390"/>
    </source>
</evidence>
<dbReference type="InterPro" id="IPR016007">
    <property type="entry name" value="Alpha_rhamnosid"/>
</dbReference>
<evidence type="ECO:0000259" key="6">
    <source>
        <dbReference type="Pfam" id="PF17389"/>
    </source>
</evidence>
<protein>
    <recommendedName>
        <fullName evidence="2">alpha-L-rhamnosidase</fullName>
        <ecNumber evidence="2">3.2.1.40</ecNumber>
    </recommendedName>
</protein>
<accession>A0A9W4HPL8</accession>
<name>A0A9W4HPL8_PENOL</name>
<evidence type="ECO:0000256" key="4">
    <source>
        <dbReference type="SAM" id="MobiDB-lite"/>
    </source>
</evidence>
<evidence type="ECO:0000256" key="1">
    <source>
        <dbReference type="ARBA" id="ARBA00001445"/>
    </source>
</evidence>
<dbReference type="InterPro" id="IPR035398">
    <property type="entry name" value="Bac_rhamnosid_C"/>
</dbReference>
<dbReference type="Pfam" id="PF05592">
    <property type="entry name" value="Bac_rhamnosid"/>
    <property type="match status" value="1"/>
</dbReference>
<dbReference type="GO" id="GO:0030596">
    <property type="term" value="F:alpha-L-rhamnosidase activity"/>
    <property type="evidence" value="ECO:0007669"/>
    <property type="project" value="UniProtKB-EC"/>
</dbReference>
<dbReference type="Pfam" id="PF17390">
    <property type="entry name" value="Bac_rhamnosid_C"/>
    <property type="match status" value="1"/>
</dbReference>
<keyword evidence="3" id="KW-0378">Hydrolase</keyword>
<dbReference type="Gene3D" id="2.60.420.10">
    <property type="entry name" value="Maltose phosphorylase, domain 3"/>
    <property type="match status" value="1"/>
</dbReference>
<dbReference type="Gene3D" id="1.50.10.10">
    <property type="match status" value="1"/>
</dbReference>
<dbReference type="OrthoDB" id="6499973at2759"/>
<feature type="region of interest" description="Disordered" evidence="4">
    <location>
        <begin position="1"/>
        <end position="29"/>
    </location>
</feature>
<dbReference type="InterPro" id="IPR008928">
    <property type="entry name" value="6-hairpin_glycosidase_sf"/>
</dbReference>
<reference evidence="8" key="1">
    <citation type="submission" date="2021-07" db="EMBL/GenBank/DDBJ databases">
        <authorList>
            <person name="Branca A.L. A."/>
        </authorList>
    </citation>
    <scope>NUCLEOTIDE SEQUENCE</scope>
</reference>
<proteinExistence type="predicted"/>
<feature type="domain" description="Alpha-L-rhamnosidase six-hairpin glycosidase" evidence="6">
    <location>
        <begin position="406"/>
        <end position="604"/>
    </location>
</feature>
<dbReference type="InterPro" id="IPR008902">
    <property type="entry name" value="Rhamnosid_concanavalin"/>
</dbReference>
<evidence type="ECO:0000313" key="9">
    <source>
        <dbReference type="Proteomes" id="UP001153618"/>
    </source>
</evidence>
<comment type="catalytic activity">
    <reaction evidence="1">
        <text>Hydrolysis of terminal non-reducing alpha-L-rhamnose residues in alpha-L-rhamnosides.</text>
        <dbReference type="EC" id="3.2.1.40"/>
    </reaction>
</comment>
<feature type="domain" description="Alpha-L-rhamnosidase concanavalin-like" evidence="5">
    <location>
        <begin position="299"/>
        <end position="402"/>
    </location>
</feature>
<dbReference type="PANTHER" id="PTHR33307:SF6">
    <property type="entry name" value="ALPHA-RHAMNOSIDASE (EUROFUNG)-RELATED"/>
    <property type="match status" value="1"/>
</dbReference>
<dbReference type="Gene3D" id="2.60.120.260">
    <property type="entry name" value="Galactose-binding domain-like"/>
    <property type="match status" value="1"/>
</dbReference>
<dbReference type="SUPFAM" id="SSF48208">
    <property type="entry name" value="Six-hairpin glycosidases"/>
    <property type="match status" value="1"/>
</dbReference>
<dbReference type="Pfam" id="PF17389">
    <property type="entry name" value="Bac_rhamnosid6H"/>
    <property type="match status" value="1"/>
</dbReference>
<dbReference type="PANTHER" id="PTHR33307">
    <property type="entry name" value="ALPHA-RHAMNOSIDASE (EUROFUNG)"/>
    <property type="match status" value="1"/>
</dbReference>
<evidence type="ECO:0000313" key="8">
    <source>
        <dbReference type="EMBL" id="CAG8079471.1"/>
    </source>
</evidence>
<dbReference type="Proteomes" id="UP001153618">
    <property type="component" value="Unassembled WGS sequence"/>
</dbReference>
<organism evidence="8 9">
    <name type="scientific">Penicillium olsonii</name>
    <dbReference type="NCBI Taxonomy" id="99116"/>
    <lineage>
        <taxon>Eukaryota</taxon>
        <taxon>Fungi</taxon>
        <taxon>Dikarya</taxon>
        <taxon>Ascomycota</taxon>
        <taxon>Pezizomycotina</taxon>
        <taxon>Eurotiomycetes</taxon>
        <taxon>Eurotiomycetidae</taxon>
        <taxon>Eurotiales</taxon>
        <taxon>Aspergillaceae</taxon>
        <taxon>Penicillium</taxon>
    </lineage>
</organism>
<evidence type="ECO:0000259" key="5">
    <source>
        <dbReference type="Pfam" id="PF05592"/>
    </source>
</evidence>
<dbReference type="InterPro" id="IPR035396">
    <property type="entry name" value="Bac_rhamnosid6H"/>
</dbReference>
<evidence type="ECO:0000256" key="3">
    <source>
        <dbReference type="ARBA" id="ARBA00022801"/>
    </source>
</evidence>
<gene>
    <name evidence="8" type="ORF">POLS_LOCUS4072</name>
</gene>
<dbReference type="EC" id="3.2.1.40" evidence="2"/>
<evidence type="ECO:0000256" key="2">
    <source>
        <dbReference type="ARBA" id="ARBA00012652"/>
    </source>
</evidence>
<keyword evidence="9" id="KW-1185">Reference proteome</keyword>
<feature type="domain" description="Alpha-L-rhamnosidase C-terminal" evidence="7">
    <location>
        <begin position="723"/>
        <end position="797"/>
    </location>
</feature>